<feature type="transmembrane region" description="Helical" evidence="1">
    <location>
        <begin position="100"/>
        <end position="117"/>
    </location>
</feature>
<comment type="caution">
    <text evidence="2">The sequence shown here is derived from an EMBL/GenBank/DDBJ whole genome shotgun (WGS) entry which is preliminary data.</text>
</comment>
<feature type="transmembrane region" description="Helical" evidence="1">
    <location>
        <begin position="6"/>
        <end position="26"/>
    </location>
</feature>
<gene>
    <name evidence="2" type="ORF">FKG94_28145</name>
</gene>
<keyword evidence="3" id="KW-1185">Reference proteome</keyword>
<organism evidence="2 3">
    <name type="scientific">Exilibacterium tricleocarpae</name>
    <dbReference type="NCBI Taxonomy" id="2591008"/>
    <lineage>
        <taxon>Bacteria</taxon>
        <taxon>Pseudomonadati</taxon>
        <taxon>Pseudomonadota</taxon>
        <taxon>Gammaproteobacteria</taxon>
        <taxon>Cellvibrionales</taxon>
        <taxon>Cellvibrionaceae</taxon>
        <taxon>Exilibacterium</taxon>
    </lineage>
</organism>
<evidence type="ECO:0000313" key="3">
    <source>
        <dbReference type="Proteomes" id="UP000319732"/>
    </source>
</evidence>
<feature type="transmembrane region" description="Helical" evidence="1">
    <location>
        <begin position="38"/>
        <end position="57"/>
    </location>
</feature>
<evidence type="ECO:0000313" key="2">
    <source>
        <dbReference type="EMBL" id="TQV65758.1"/>
    </source>
</evidence>
<reference evidence="2 3" key="1">
    <citation type="submission" date="2019-06" db="EMBL/GenBank/DDBJ databases">
        <title>Whole genome sequence for Cellvibrionaceae sp. R142.</title>
        <authorList>
            <person name="Wang G."/>
        </authorList>
    </citation>
    <scope>NUCLEOTIDE SEQUENCE [LARGE SCALE GENOMIC DNA]</scope>
    <source>
        <strain evidence="2 3">R142</strain>
    </source>
</reference>
<dbReference type="OrthoDB" id="9815686at2"/>
<dbReference type="RefSeq" id="WP_142930284.1">
    <property type="nucleotide sequence ID" value="NZ_ML660128.1"/>
</dbReference>
<keyword evidence="1" id="KW-1133">Transmembrane helix</keyword>
<dbReference type="EMBL" id="VHSG01000053">
    <property type="protein sequence ID" value="TQV65758.1"/>
    <property type="molecule type" value="Genomic_DNA"/>
</dbReference>
<accession>A0A545SLB3</accession>
<keyword evidence="1" id="KW-0812">Transmembrane</keyword>
<feature type="transmembrane region" description="Helical" evidence="1">
    <location>
        <begin position="63"/>
        <end position="88"/>
    </location>
</feature>
<keyword evidence="1" id="KW-0472">Membrane</keyword>
<evidence type="ECO:0000256" key="1">
    <source>
        <dbReference type="SAM" id="Phobius"/>
    </source>
</evidence>
<name>A0A545SLB3_9GAMM</name>
<proteinExistence type="predicted"/>
<sequence>MSYLQLAYFHLGTVFPAFLIGTYLLANRKGTPGHKLLGKIYMLLMLVTALVTLFMSAEVGPTLFGHFGFIHLLSFLVLYSVPAAYFAARDGNIKKHRANMVGLYVGGILIAGTFTFLPGRLLHGWFIA</sequence>
<dbReference type="InterPro" id="IPR018750">
    <property type="entry name" value="DUF2306_membrane"/>
</dbReference>
<dbReference type="Pfam" id="PF10067">
    <property type="entry name" value="DUF2306"/>
    <property type="match status" value="1"/>
</dbReference>
<dbReference type="AlphaFoldDB" id="A0A545SLB3"/>
<protein>
    <submittedName>
        <fullName evidence="2">DUF2306 domain-containing protein</fullName>
    </submittedName>
</protein>
<dbReference type="Proteomes" id="UP000319732">
    <property type="component" value="Unassembled WGS sequence"/>
</dbReference>